<evidence type="ECO:0000256" key="5">
    <source>
        <dbReference type="ARBA" id="ARBA00022946"/>
    </source>
</evidence>
<keyword evidence="4" id="KW-0999">Mitochondrion inner membrane</keyword>
<name>A0ABY6LRL6_9ARAC</name>
<accession>A0ABY6LRL6</accession>
<comment type="similarity">
    <text evidence="2">Belongs to the cytochrome c oxidase IV family.</text>
</comment>
<dbReference type="InterPro" id="IPR004203">
    <property type="entry name" value="Cyt_c_oxidase_su4_fam"/>
</dbReference>
<evidence type="ECO:0000256" key="1">
    <source>
        <dbReference type="ARBA" id="ARBA00004434"/>
    </source>
</evidence>
<sequence length="700" mass="79596">MISKALILRQLPKISNFPIAGIQQAKLTTSAIRCHFPGVRLDDRIGNREVVGFGLNGSPSYIDHIDFPYPAIRFKEDDAELKKLREKEKGDWHLLTMEEKKKLYRASFRQTYAEFLAGYGEWKCIAAGVISLLGLSIFIYDAVLYESSDIQAPDSMKKENQSAQLQRMLDLRVGYMYGPASKQLPKISNFPIARIQQAKLTTSAIKCCYPGVRLDDRIGNREVVGYGLNGTPSYIDHIDFPYPAIRFKEDDAELKKLREKEKGDWHLLTIEEKKKLYRASYRQTYAEFLAGYGEWKCIAAGVISLIGLSIFLYDAVLYESSDIQAPDSMKKENQSAQLQRMIDLRVGFLRGPASKQLPKISNFPIARIQQANLTTSAIKCCYPGVRLDDRIGNREVVGYGLNGTPSYIDHIDFPYPAIRFKEDDAELKKLREKEKGDWHLLTIEEKKKLYRASYRQTYAEFLAGYGEWKCIAAGVISLVGLSIFLYDAVLYESSDIQAPDSMKKENQSAQLQRMIDLRVGFLRGPASKHLPKISNFPIARIQQAKLTTSAIKCCYPGVRLDDRVGNREVVGFGLNGTPSYIDHIDFPYPAIRFKEDDAELKKLREKEKGDWHKLTMEEKKKLYRASFRQTYAEFLAGYGEWKCIAAGVISLLGLSIFIYDAVLYESSDIQAPDSMKKENQSAQLQRMLDLRVGYMYGPAS</sequence>
<keyword evidence="11" id="KW-1185">Reference proteome</keyword>
<evidence type="ECO:0000256" key="8">
    <source>
        <dbReference type="ARBA" id="ARBA00023128"/>
    </source>
</evidence>
<evidence type="ECO:0000256" key="2">
    <source>
        <dbReference type="ARBA" id="ARBA00008135"/>
    </source>
</evidence>
<evidence type="ECO:0000256" key="9">
    <source>
        <dbReference type="ARBA" id="ARBA00023136"/>
    </source>
</evidence>
<dbReference type="Gene3D" id="1.10.442.10">
    <property type="entry name" value="Cytochrome c oxidase subunit IV"/>
    <property type="match status" value="4"/>
</dbReference>
<keyword evidence="7" id="KW-0560">Oxidoreductase</keyword>
<dbReference type="Proteomes" id="UP001235939">
    <property type="component" value="Chromosome 23"/>
</dbReference>
<evidence type="ECO:0000256" key="3">
    <source>
        <dbReference type="ARBA" id="ARBA00022692"/>
    </source>
</evidence>
<keyword evidence="8" id="KW-0496">Mitochondrion</keyword>
<evidence type="ECO:0000313" key="11">
    <source>
        <dbReference type="Proteomes" id="UP001235939"/>
    </source>
</evidence>
<dbReference type="PANTHER" id="PTHR10707">
    <property type="entry name" value="CYTOCHROME C OXIDASE SUBUNIT IV"/>
    <property type="match status" value="1"/>
</dbReference>
<evidence type="ECO:0000256" key="6">
    <source>
        <dbReference type="ARBA" id="ARBA00022989"/>
    </source>
</evidence>
<dbReference type="CDD" id="cd00922">
    <property type="entry name" value="Cyt_c_Oxidase_IV"/>
    <property type="match status" value="4"/>
</dbReference>
<keyword evidence="3" id="KW-0812">Transmembrane</keyword>
<feature type="non-terminal residue" evidence="10">
    <location>
        <position position="1"/>
    </location>
</feature>
<comment type="subcellular location">
    <subcellularLocation>
        <location evidence="1">Mitochondrion inner membrane</location>
        <topology evidence="1">Single-pass membrane protein</topology>
    </subcellularLocation>
</comment>
<dbReference type="InterPro" id="IPR036639">
    <property type="entry name" value="Cyt_c_oxidase_su4_sf"/>
</dbReference>
<protein>
    <submittedName>
        <fullName evidence="10">COX4I1</fullName>
    </submittedName>
</protein>
<keyword evidence="5" id="KW-0809">Transit peptide</keyword>
<keyword evidence="6" id="KW-1133">Transmembrane helix</keyword>
<gene>
    <name evidence="10" type="ORF">LAZ67_23002325</name>
</gene>
<dbReference type="EMBL" id="CP092885">
    <property type="protein sequence ID" value="UYV83723.1"/>
    <property type="molecule type" value="Genomic_DNA"/>
</dbReference>
<dbReference type="PANTHER" id="PTHR10707:SF10">
    <property type="entry name" value="CYTOCHROME C OXIDASE SUBUNIT 4"/>
    <property type="match status" value="1"/>
</dbReference>
<evidence type="ECO:0000256" key="4">
    <source>
        <dbReference type="ARBA" id="ARBA00022792"/>
    </source>
</evidence>
<evidence type="ECO:0000313" key="10">
    <source>
        <dbReference type="EMBL" id="UYV83723.1"/>
    </source>
</evidence>
<keyword evidence="9" id="KW-0472">Membrane</keyword>
<dbReference type="Pfam" id="PF02936">
    <property type="entry name" value="COX4"/>
    <property type="match status" value="4"/>
</dbReference>
<organism evidence="10 11">
    <name type="scientific">Cordylochernes scorpioides</name>
    <dbReference type="NCBI Taxonomy" id="51811"/>
    <lineage>
        <taxon>Eukaryota</taxon>
        <taxon>Metazoa</taxon>
        <taxon>Ecdysozoa</taxon>
        <taxon>Arthropoda</taxon>
        <taxon>Chelicerata</taxon>
        <taxon>Arachnida</taxon>
        <taxon>Pseudoscorpiones</taxon>
        <taxon>Cheliferoidea</taxon>
        <taxon>Chernetidae</taxon>
        <taxon>Cordylochernes</taxon>
    </lineage>
</organism>
<reference evidence="10 11" key="1">
    <citation type="submission" date="2022-03" db="EMBL/GenBank/DDBJ databases">
        <title>A chromosomal length assembly of Cordylochernes scorpioides.</title>
        <authorList>
            <person name="Zeh D."/>
            <person name="Zeh J."/>
        </authorList>
    </citation>
    <scope>NUCLEOTIDE SEQUENCE [LARGE SCALE GENOMIC DNA]</scope>
    <source>
        <strain evidence="10">IN4F17</strain>
        <tissue evidence="10">Whole Body</tissue>
    </source>
</reference>
<proteinExistence type="inferred from homology"/>
<dbReference type="SUPFAM" id="SSF81406">
    <property type="entry name" value="Mitochondrial cytochrome c oxidase subunit IV"/>
    <property type="match status" value="4"/>
</dbReference>
<evidence type="ECO:0000256" key="7">
    <source>
        <dbReference type="ARBA" id="ARBA00023002"/>
    </source>
</evidence>